<dbReference type="PROSITE" id="PS50132">
    <property type="entry name" value="RGS"/>
    <property type="match status" value="1"/>
</dbReference>
<comment type="caution">
    <text evidence="2">The sequence shown here is derived from an EMBL/GenBank/DDBJ whole genome shotgun (WGS) entry which is preliminary data.</text>
</comment>
<proteinExistence type="predicted"/>
<organism evidence="2 3">
    <name type="scientific">Acrasis kona</name>
    <dbReference type="NCBI Taxonomy" id="1008807"/>
    <lineage>
        <taxon>Eukaryota</taxon>
        <taxon>Discoba</taxon>
        <taxon>Heterolobosea</taxon>
        <taxon>Tetramitia</taxon>
        <taxon>Eutetramitia</taxon>
        <taxon>Acrasidae</taxon>
        <taxon>Acrasis</taxon>
    </lineage>
</organism>
<dbReference type="Proteomes" id="UP001431209">
    <property type="component" value="Unassembled WGS sequence"/>
</dbReference>
<dbReference type="AlphaFoldDB" id="A0AAW2YY70"/>
<feature type="domain" description="RGS" evidence="1">
    <location>
        <begin position="6"/>
        <end position="121"/>
    </location>
</feature>
<sequence>MNRRVNLESVFFDEDLRKNFLLYLEQIFDKNLLLFLELTRKYFAEQSEVLLSSLLRDYIKENSKCNIRIAQSTRTQIENAILSKSKEISPLIRELYKSVYLELSNDTFGLYLNSKTFRSFIKSKGQEYSDMLSSKVLDVKLECGTFHDTSITSKDIESFVNMSESTHIWKLCGKAPTNERKDLYTYITNDSFSIGDSSRPMVKITGYFDCTAEHAMYALIDDSSRVFMSDVMTVDKRIGYIREKNQFSEIVAYIEFKMKLLAIRHSISLSTLVYDHNRKCYIWFCKTTDGLDEEMESHIVTKNAIPIRAISLFVVYPLSDTRCRFESISYSDLKLNKAANKFFNGDIYNIGFGKNYYDLWITEIKERKAKQKNEGGFADTLQDNIKNHGAEMYWPSKLPLM</sequence>
<dbReference type="InterPro" id="IPR044926">
    <property type="entry name" value="RGS_subdomain_2"/>
</dbReference>
<evidence type="ECO:0000259" key="1">
    <source>
        <dbReference type="PROSITE" id="PS50132"/>
    </source>
</evidence>
<evidence type="ECO:0000313" key="3">
    <source>
        <dbReference type="Proteomes" id="UP001431209"/>
    </source>
</evidence>
<dbReference type="Pfam" id="PF00615">
    <property type="entry name" value="RGS"/>
    <property type="match status" value="1"/>
</dbReference>
<protein>
    <recommendedName>
        <fullName evidence="1">RGS domain-containing protein</fullName>
    </recommendedName>
</protein>
<dbReference type="Gene3D" id="3.30.530.20">
    <property type="match status" value="1"/>
</dbReference>
<dbReference type="SMART" id="SM00315">
    <property type="entry name" value="RGS"/>
    <property type="match status" value="1"/>
</dbReference>
<dbReference type="SUPFAM" id="SSF55961">
    <property type="entry name" value="Bet v1-like"/>
    <property type="match status" value="1"/>
</dbReference>
<evidence type="ECO:0000313" key="2">
    <source>
        <dbReference type="EMBL" id="KAL0482441.1"/>
    </source>
</evidence>
<accession>A0AAW2YY70</accession>
<reference evidence="2 3" key="1">
    <citation type="submission" date="2024-03" db="EMBL/GenBank/DDBJ databases">
        <title>The Acrasis kona genome and developmental transcriptomes reveal deep origins of eukaryotic multicellular pathways.</title>
        <authorList>
            <person name="Sheikh S."/>
            <person name="Fu C.-J."/>
            <person name="Brown M.W."/>
            <person name="Baldauf S.L."/>
        </authorList>
    </citation>
    <scope>NUCLEOTIDE SEQUENCE [LARGE SCALE GENOMIC DNA]</scope>
    <source>
        <strain evidence="2 3">ATCC MYA-3509</strain>
    </source>
</reference>
<dbReference type="InterPro" id="IPR023393">
    <property type="entry name" value="START-like_dom_sf"/>
</dbReference>
<dbReference type="InterPro" id="IPR036305">
    <property type="entry name" value="RGS_sf"/>
</dbReference>
<dbReference type="Gene3D" id="1.10.167.10">
    <property type="entry name" value="Regulator of G-protein Signalling 4, domain 2"/>
    <property type="match status" value="1"/>
</dbReference>
<name>A0AAW2YY70_9EUKA</name>
<keyword evidence="3" id="KW-1185">Reference proteome</keyword>
<dbReference type="EMBL" id="JAOPGA020000855">
    <property type="protein sequence ID" value="KAL0482441.1"/>
    <property type="molecule type" value="Genomic_DNA"/>
</dbReference>
<gene>
    <name evidence="2" type="ORF">AKO1_013093</name>
</gene>
<dbReference type="SUPFAM" id="SSF48097">
    <property type="entry name" value="Regulator of G-protein signaling, RGS"/>
    <property type="match status" value="1"/>
</dbReference>
<dbReference type="InterPro" id="IPR016137">
    <property type="entry name" value="RGS"/>
</dbReference>